<dbReference type="InterPro" id="IPR035979">
    <property type="entry name" value="RBD_domain_sf"/>
</dbReference>
<feature type="region of interest" description="Disordered" evidence="1">
    <location>
        <begin position="71"/>
        <end position="158"/>
    </location>
</feature>
<dbReference type="CDD" id="cd12277">
    <property type="entry name" value="RRM3_MEI2_EAR1_like"/>
    <property type="match status" value="1"/>
</dbReference>
<accession>A0A813K1Y9</accession>
<dbReference type="GO" id="GO:0003676">
    <property type="term" value="F:nucleic acid binding"/>
    <property type="evidence" value="ECO:0007669"/>
    <property type="project" value="InterPro"/>
</dbReference>
<evidence type="ECO:0000313" key="4">
    <source>
        <dbReference type="EMBL" id="CAE8691760.1"/>
    </source>
</evidence>
<feature type="region of interest" description="Disordered" evidence="1">
    <location>
        <begin position="208"/>
        <end position="294"/>
    </location>
</feature>
<keyword evidence="6" id="KW-1185">Reference proteome</keyword>
<protein>
    <recommendedName>
        <fullName evidence="2">Mei2-like C-terminal RNA recognition motif domain-containing protein</fullName>
    </recommendedName>
</protein>
<proteinExistence type="predicted"/>
<dbReference type="EMBL" id="CAJNNV010030496">
    <property type="protein sequence ID" value="CAE8632673.1"/>
    <property type="molecule type" value="Genomic_DNA"/>
</dbReference>
<dbReference type="AlphaFoldDB" id="A0A813K1Y9"/>
<evidence type="ECO:0000313" key="3">
    <source>
        <dbReference type="EMBL" id="CAE8632673.1"/>
    </source>
</evidence>
<dbReference type="Proteomes" id="UP000654075">
    <property type="component" value="Unassembled WGS sequence"/>
</dbReference>
<reference evidence="4" key="1">
    <citation type="submission" date="2021-02" db="EMBL/GenBank/DDBJ databases">
        <authorList>
            <person name="Dougan E. K."/>
            <person name="Rhodes N."/>
            <person name="Thang M."/>
            <person name="Chan C."/>
        </authorList>
    </citation>
    <scope>NUCLEOTIDE SEQUENCE</scope>
</reference>
<dbReference type="Proteomes" id="UP000626109">
    <property type="component" value="Unassembled WGS sequence"/>
</dbReference>
<evidence type="ECO:0000313" key="5">
    <source>
        <dbReference type="Proteomes" id="UP000626109"/>
    </source>
</evidence>
<dbReference type="InterPro" id="IPR007201">
    <property type="entry name" value="Mei2-like_Rrm_C"/>
</dbReference>
<dbReference type="OrthoDB" id="417481at2759"/>
<feature type="compositionally biased region" description="Basic and acidic residues" evidence="1">
    <location>
        <begin position="112"/>
        <end position="124"/>
    </location>
</feature>
<evidence type="ECO:0000259" key="2">
    <source>
        <dbReference type="Pfam" id="PF04059"/>
    </source>
</evidence>
<sequence length="434" mass="46253">MAEMAEMADASCSVHDLPSHTSLPALPSGRLVVKRTFLEYMDKDKTPRASGGRALFGSLSDSILLDYDAQIPHDPSGLSDNDTEMDSCSVSVTDSDADEREDSPEHFGASKRIGEQNAKLEELPRCPGLQGSRPKLEPKLSPRPAESQPQEQPHDHEEACGWRSRMGLSGLAEPSAAALDALPALAAAAAAAAMDAAGVSQMAWEKSASSSSSLPSQEAVKPRVNVAECHESDGSSSGPELPAPRLSSHGSSRSSVQEGEGERTAGAAAVPGESASGVQQGIPQASKAQGSEPHTTVMLRNLPNNYTRAMVLAMIDGQGFKGTYDFLYVPIDFRTKAGLGYAFVNLVGESLVPFFWATFDGFAKWVLPSSKVCSVNWSGPHQGQQAHVERYRNSPIMHSSVPDDYKPMVFATGVRSGFPPPTKKLRAPRHRNAA</sequence>
<dbReference type="SUPFAM" id="SSF54928">
    <property type="entry name" value="RNA-binding domain, RBD"/>
    <property type="match status" value="1"/>
</dbReference>
<feature type="compositionally biased region" description="Polar residues" evidence="1">
    <location>
        <begin position="276"/>
        <end position="294"/>
    </location>
</feature>
<feature type="domain" description="Mei2-like C-terminal RNA recognition motif" evidence="2">
    <location>
        <begin position="295"/>
        <end position="391"/>
    </location>
</feature>
<evidence type="ECO:0000256" key="1">
    <source>
        <dbReference type="SAM" id="MobiDB-lite"/>
    </source>
</evidence>
<comment type="caution">
    <text evidence="4">The sequence shown here is derived from an EMBL/GenBank/DDBJ whole genome shotgun (WGS) entry which is preliminary data.</text>
</comment>
<organism evidence="4 5">
    <name type="scientific">Polarella glacialis</name>
    <name type="common">Dinoflagellate</name>
    <dbReference type="NCBI Taxonomy" id="89957"/>
    <lineage>
        <taxon>Eukaryota</taxon>
        <taxon>Sar</taxon>
        <taxon>Alveolata</taxon>
        <taxon>Dinophyceae</taxon>
        <taxon>Suessiales</taxon>
        <taxon>Suessiaceae</taxon>
        <taxon>Polarella</taxon>
    </lineage>
</organism>
<dbReference type="EMBL" id="CAJNNW010027509">
    <property type="protein sequence ID" value="CAE8691760.1"/>
    <property type="molecule type" value="Genomic_DNA"/>
</dbReference>
<gene>
    <name evidence="3" type="ORF">PGLA1383_LOCUS48605</name>
    <name evidence="4" type="ORF">PGLA2088_LOCUS27557</name>
</gene>
<dbReference type="Pfam" id="PF04059">
    <property type="entry name" value="RRM_2"/>
    <property type="match status" value="1"/>
</dbReference>
<name>A0A813K1Y9_POLGL</name>
<evidence type="ECO:0000313" key="6">
    <source>
        <dbReference type="Proteomes" id="UP000654075"/>
    </source>
</evidence>